<dbReference type="PIRSF" id="PIRSF000368">
    <property type="entry name" value="NrdG"/>
    <property type="match status" value="1"/>
</dbReference>
<dbReference type="PANTHER" id="PTHR30352">
    <property type="entry name" value="PYRUVATE FORMATE-LYASE-ACTIVATING ENZYME"/>
    <property type="match status" value="1"/>
</dbReference>
<evidence type="ECO:0000256" key="10">
    <source>
        <dbReference type="ARBA" id="ARBA00023014"/>
    </source>
</evidence>
<evidence type="ECO:0000256" key="4">
    <source>
        <dbReference type="ARBA" id="ARBA00014281"/>
    </source>
</evidence>
<evidence type="ECO:0000256" key="8">
    <source>
        <dbReference type="ARBA" id="ARBA00023002"/>
    </source>
</evidence>
<dbReference type="EC" id="1.97.1.-" evidence="12"/>
<dbReference type="PROSITE" id="PS51918">
    <property type="entry name" value="RADICAL_SAM"/>
    <property type="match status" value="1"/>
</dbReference>
<keyword evidence="6" id="KW-0949">S-adenosyl-L-methionine</keyword>
<sequence length="170" mass="19104">MLNLLQEAGPTLQVAGFLDHSFVNGEGFRSVVFLSGCNHHCPGCHNLSMQSFNYGDTLSSKDVFEKIKKNAPLINGVTFSGGDPFEQSERLVPLLENIKSLGLTIWFYTGYTYDQLLENESFSQLLPYIDVLVDGRFEEAYKTDTKKYIGSSNQRILKLLDGSIQEELCF</sequence>
<comment type="similarity">
    <text evidence="3 12">Belongs to the organic radical-activating enzymes family.</text>
</comment>
<dbReference type="EMBL" id="JAQIFT010000068">
    <property type="protein sequence ID" value="MDA3733822.1"/>
    <property type="molecule type" value="Genomic_DNA"/>
</dbReference>
<dbReference type="InterPro" id="IPR012837">
    <property type="entry name" value="NrdG"/>
</dbReference>
<evidence type="ECO:0000256" key="5">
    <source>
        <dbReference type="ARBA" id="ARBA00022485"/>
    </source>
</evidence>
<evidence type="ECO:0000259" key="13">
    <source>
        <dbReference type="PROSITE" id="PS51918"/>
    </source>
</evidence>
<organism evidence="14 15">
    <name type="scientific">Holtiella tumoricola</name>
    <dbReference type="NCBI Taxonomy" id="3018743"/>
    <lineage>
        <taxon>Bacteria</taxon>
        <taxon>Bacillati</taxon>
        <taxon>Bacillota</taxon>
        <taxon>Clostridia</taxon>
        <taxon>Lachnospirales</taxon>
        <taxon>Cellulosilyticaceae</taxon>
        <taxon>Holtiella</taxon>
    </lineage>
</organism>
<keyword evidence="5" id="KW-0004">4Fe-4S</keyword>
<evidence type="ECO:0000256" key="2">
    <source>
        <dbReference type="ARBA" id="ARBA00003852"/>
    </source>
</evidence>
<reference evidence="14" key="1">
    <citation type="journal article" date="2023" name="Int. J. Syst. Evol. Microbiol.">
        <title>&lt;i&gt;Holtiella tumoricola&lt;/i&gt; gen. nov. sp. nov., isolated from a human clinical sample.</title>
        <authorList>
            <person name="Allen-Vercoe E."/>
            <person name="Daigneault M.C."/>
            <person name="Vancuren S.J."/>
            <person name="Cochrane K."/>
            <person name="O'Neal L.L."/>
            <person name="Sankaranarayanan K."/>
            <person name="Lawson P.A."/>
        </authorList>
    </citation>
    <scope>NUCLEOTIDE SEQUENCE</scope>
    <source>
        <strain evidence="14">CC70A</strain>
    </source>
</reference>
<evidence type="ECO:0000256" key="12">
    <source>
        <dbReference type="PIRNR" id="PIRNR000368"/>
    </source>
</evidence>
<dbReference type="GO" id="GO:0043365">
    <property type="term" value="F:[formate-C-acetyltransferase]-activating enzyme activity"/>
    <property type="evidence" value="ECO:0007669"/>
    <property type="project" value="InterPro"/>
</dbReference>
<accession>A0AA42DRS4</accession>
<comment type="catalytic activity">
    <reaction evidence="11">
        <text>glycyl-[protein] + reduced [flavodoxin] + S-adenosyl-L-methionine = glycin-2-yl radical-[protein] + semiquinone [flavodoxin] + 5'-deoxyadenosine + L-methionine + H(+)</text>
        <dbReference type="Rhea" id="RHEA:61976"/>
        <dbReference type="Rhea" id="RHEA-COMP:10622"/>
        <dbReference type="Rhea" id="RHEA-COMP:14480"/>
        <dbReference type="Rhea" id="RHEA-COMP:15993"/>
        <dbReference type="Rhea" id="RHEA-COMP:15994"/>
        <dbReference type="ChEBI" id="CHEBI:15378"/>
        <dbReference type="ChEBI" id="CHEBI:17319"/>
        <dbReference type="ChEBI" id="CHEBI:29947"/>
        <dbReference type="ChEBI" id="CHEBI:32722"/>
        <dbReference type="ChEBI" id="CHEBI:57618"/>
        <dbReference type="ChEBI" id="CHEBI:57844"/>
        <dbReference type="ChEBI" id="CHEBI:59789"/>
        <dbReference type="ChEBI" id="CHEBI:140311"/>
    </reaction>
</comment>
<dbReference type="GO" id="GO:0051539">
    <property type="term" value="F:4 iron, 4 sulfur cluster binding"/>
    <property type="evidence" value="ECO:0007669"/>
    <property type="project" value="UniProtKB-KW"/>
</dbReference>
<dbReference type="GO" id="GO:0046872">
    <property type="term" value="F:metal ion binding"/>
    <property type="evidence" value="ECO:0007669"/>
    <property type="project" value="UniProtKB-KW"/>
</dbReference>
<dbReference type="SFLD" id="SFLDG01063">
    <property type="entry name" value="activating_enzymes__group_1"/>
    <property type="match status" value="1"/>
</dbReference>
<keyword evidence="7" id="KW-0479">Metal-binding</keyword>
<comment type="function">
    <text evidence="2 12">Activation of anaerobic ribonucleoside-triphosphate reductase under anaerobic conditions by generation of an organic free radical, using S-adenosylmethionine and reduced flavodoxin as cosubstrates to produce 5'-deoxy-adenosine.</text>
</comment>
<dbReference type="PANTHER" id="PTHR30352:SF2">
    <property type="entry name" value="ANAEROBIC RIBONUCLEOSIDE-TRIPHOSPHATE REDUCTASE-ACTIVATING PROTEIN"/>
    <property type="match status" value="1"/>
</dbReference>
<evidence type="ECO:0000256" key="3">
    <source>
        <dbReference type="ARBA" id="ARBA00009777"/>
    </source>
</evidence>
<dbReference type="PROSITE" id="PS01087">
    <property type="entry name" value="RADICAL_ACTIVATING"/>
    <property type="match status" value="1"/>
</dbReference>
<dbReference type="InterPro" id="IPR007197">
    <property type="entry name" value="rSAM"/>
</dbReference>
<dbReference type="Pfam" id="PF13353">
    <property type="entry name" value="Fer4_12"/>
    <property type="match status" value="1"/>
</dbReference>
<dbReference type="Proteomes" id="UP001169242">
    <property type="component" value="Unassembled WGS sequence"/>
</dbReference>
<evidence type="ECO:0000313" key="14">
    <source>
        <dbReference type="EMBL" id="MDA3733822.1"/>
    </source>
</evidence>
<evidence type="ECO:0000256" key="9">
    <source>
        <dbReference type="ARBA" id="ARBA00023004"/>
    </source>
</evidence>
<keyword evidence="9" id="KW-0408">Iron</keyword>
<evidence type="ECO:0000256" key="1">
    <source>
        <dbReference type="ARBA" id="ARBA00001966"/>
    </source>
</evidence>
<keyword evidence="10" id="KW-0411">Iron-sulfur</keyword>
<evidence type="ECO:0000256" key="7">
    <source>
        <dbReference type="ARBA" id="ARBA00022723"/>
    </source>
</evidence>
<comment type="cofactor">
    <cofactor evidence="1">
        <name>[4Fe-4S] cluster</name>
        <dbReference type="ChEBI" id="CHEBI:49883"/>
    </cofactor>
</comment>
<evidence type="ECO:0000313" key="15">
    <source>
        <dbReference type="Proteomes" id="UP001169242"/>
    </source>
</evidence>
<protein>
    <recommendedName>
        <fullName evidence="4 12">Anaerobic ribonucleoside-triphosphate reductase-activating protein</fullName>
        <ecNumber evidence="12">1.97.1.-</ecNumber>
    </recommendedName>
</protein>
<dbReference type="SFLD" id="SFLDF00299">
    <property type="entry name" value="anaerobic_ribonucleoside-triph"/>
    <property type="match status" value="1"/>
</dbReference>
<dbReference type="GO" id="GO:0004748">
    <property type="term" value="F:ribonucleoside-diphosphate reductase activity, thioredoxin disulfide as acceptor"/>
    <property type="evidence" value="ECO:0007669"/>
    <property type="project" value="TreeGrafter"/>
</dbReference>
<comment type="caution">
    <text evidence="14">The sequence shown here is derived from an EMBL/GenBank/DDBJ whole genome shotgun (WGS) entry which is preliminary data.</text>
</comment>
<evidence type="ECO:0000256" key="6">
    <source>
        <dbReference type="ARBA" id="ARBA00022691"/>
    </source>
</evidence>
<dbReference type="SFLD" id="SFLDS00029">
    <property type="entry name" value="Radical_SAM"/>
    <property type="match status" value="1"/>
</dbReference>
<dbReference type="Gene3D" id="3.20.20.70">
    <property type="entry name" value="Aldolase class I"/>
    <property type="match status" value="1"/>
</dbReference>
<dbReference type="InterPro" id="IPR058240">
    <property type="entry name" value="rSAM_sf"/>
</dbReference>
<dbReference type="CDD" id="cd01335">
    <property type="entry name" value="Radical_SAM"/>
    <property type="match status" value="1"/>
</dbReference>
<dbReference type="AlphaFoldDB" id="A0AA42DRS4"/>
<dbReference type="InterPro" id="IPR034457">
    <property type="entry name" value="Organic_radical-activating"/>
</dbReference>
<dbReference type="SFLD" id="SFLDG01066">
    <property type="entry name" value="organic_radical-activating_enz"/>
    <property type="match status" value="1"/>
</dbReference>
<dbReference type="InterPro" id="IPR001989">
    <property type="entry name" value="Radical_activat_CS"/>
</dbReference>
<name>A0AA42DRS4_9FIRM</name>
<gene>
    <name evidence="14" type="primary">nrdG</name>
    <name evidence="14" type="ORF">PBV87_20320</name>
</gene>
<dbReference type="InterPro" id="IPR013785">
    <property type="entry name" value="Aldolase_TIM"/>
</dbReference>
<dbReference type="RefSeq" id="WP_271013528.1">
    <property type="nucleotide sequence ID" value="NZ_JAQIFT010000068.1"/>
</dbReference>
<dbReference type="SUPFAM" id="SSF102114">
    <property type="entry name" value="Radical SAM enzymes"/>
    <property type="match status" value="1"/>
</dbReference>
<keyword evidence="15" id="KW-1185">Reference proteome</keyword>
<proteinExistence type="inferred from homology"/>
<feature type="domain" description="Radical SAM core" evidence="13">
    <location>
        <begin position="23"/>
        <end position="170"/>
    </location>
</feature>
<evidence type="ECO:0000256" key="11">
    <source>
        <dbReference type="ARBA" id="ARBA00047365"/>
    </source>
</evidence>
<keyword evidence="8 12" id="KW-0560">Oxidoreductase</keyword>
<dbReference type="NCBIfam" id="TIGR02491">
    <property type="entry name" value="NrdG"/>
    <property type="match status" value="1"/>
</dbReference>